<gene>
    <name evidence="2" type="ORF">THARTR1_07619</name>
</gene>
<protein>
    <submittedName>
        <fullName evidence="2">Uncharacterized protein</fullName>
    </submittedName>
</protein>
<name>A0A2K0U240_TRIHA</name>
<feature type="region of interest" description="Disordered" evidence="1">
    <location>
        <begin position="490"/>
        <end position="526"/>
    </location>
</feature>
<dbReference type="AlphaFoldDB" id="A0A2K0U240"/>
<feature type="region of interest" description="Disordered" evidence="1">
    <location>
        <begin position="1"/>
        <end position="46"/>
    </location>
</feature>
<sequence length="735" mass="80408">MDLTPDQKGLIQPMGQTPTSTGNLQPGVPNPTFDLGGLGSLPGMNQFGPENHLQLYGMNPTTPPTNILQASGAGQTFALPGYQSQNPINSNTMSFMPSFGPIDNSSPANLLQPFGTNQILDQTNFLQSPGMNQTLNQADLMPLYGMNWGMNPMGYQQQFGMNPGLGLMGHQQLQMNQNHVPTGLSTGLSDGSTTFASAPSCVNFFPTMPSTVSESPTPFNINNINQLTSTKVEGTMNQWMNTNVVPPQQFHLPVGNGLHNSAIGGGMGMNTGMLPCPEMHLAVQNGLPNFSNMGMNTNLQHLPVFPGLQNTSTRSGMNMNVNFLQQTSCAAIKGVQKPSIGNGIPRQSQTQLPRTPAIQQASRRVPKTKNQALGPQHPGPTRVRKTLGSNTVSSLDNSLTRYDLIRSITPNMTTAAPPITPKLRAAMEAALAGGTKAVAQTVTPESSTGSQNSLQRTQQPAEQKDKVKIEPYAPSILRVVRHLTQQVRPPPAEMPLQQPAQQAVQDAVGRRVQQATQKPSRQQAQKSLPRLIIPSIEQQVQQPFQQPTQQTGFQENPPAIPLDDLLILLSDKHWEFWHRLNLIQMRGFMAPTVADKDIRQAWKQRLAARLHSNDYVRVYELGGFLYEVYRDPSGSIKGAVAIDVRQYAGLLAQVRPQCCSSLNHAQALAAAKARAEGKYQPEFDDLDKAQAMSDDEIRRLGLANWWELARLEKQREERIKDLIVKGEAEGKETKK</sequence>
<evidence type="ECO:0000313" key="2">
    <source>
        <dbReference type="EMBL" id="PNP51850.1"/>
    </source>
</evidence>
<reference evidence="2 3" key="1">
    <citation type="submission" date="2017-02" db="EMBL/GenBank/DDBJ databases">
        <title>Genomes of Trichoderma spp. with biocontrol activity.</title>
        <authorList>
            <person name="Gardiner D."/>
            <person name="Kazan K."/>
            <person name="Vos C."/>
            <person name="Harvey P."/>
        </authorList>
    </citation>
    <scope>NUCLEOTIDE SEQUENCE [LARGE SCALE GENOMIC DNA]</scope>
    <source>
        <strain evidence="2 3">Tr1</strain>
    </source>
</reference>
<feature type="region of interest" description="Disordered" evidence="1">
    <location>
        <begin position="440"/>
        <end position="465"/>
    </location>
</feature>
<comment type="caution">
    <text evidence="2">The sequence shown here is derived from an EMBL/GenBank/DDBJ whole genome shotgun (WGS) entry which is preliminary data.</text>
</comment>
<feature type="region of interest" description="Disordered" evidence="1">
    <location>
        <begin position="340"/>
        <end position="392"/>
    </location>
</feature>
<dbReference type="OrthoDB" id="10469848at2759"/>
<proteinExistence type="predicted"/>
<organism evidence="2 3">
    <name type="scientific">Trichoderma harzianum</name>
    <name type="common">Hypocrea lixii</name>
    <dbReference type="NCBI Taxonomy" id="5544"/>
    <lineage>
        <taxon>Eukaryota</taxon>
        <taxon>Fungi</taxon>
        <taxon>Dikarya</taxon>
        <taxon>Ascomycota</taxon>
        <taxon>Pezizomycotina</taxon>
        <taxon>Sordariomycetes</taxon>
        <taxon>Hypocreomycetidae</taxon>
        <taxon>Hypocreales</taxon>
        <taxon>Hypocreaceae</taxon>
        <taxon>Trichoderma</taxon>
    </lineage>
</organism>
<feature type="compositionally biased region" description="Polar residues" evidence="1">
    <location>
        <begin position="14"/>
        <end position="24"/>
    </location>
</feature>
<dbReference type="EMBL" id="MTYI01000118">
    <property type="protein sequence ID" value="PNP51850.1"/>
    <property type="molecule type" value="Genomic_DNA"/>
</dbReference>
<evidence type="ECO:0000313" key="3">
    <source>
        <dbReference type="Proteomes" id="UP000236290"/>
    </source>
</evidence>
<feature type="compositionally biased region" description="Polar residues" evidence="1">
    <location>
        <begin position="513"/>
        <end position="526"/>
    </location>
</feature>
<feature type="compositionally biased region" description="Polar residues" evidence="1">
    <location>
        <begin position="345"/>
        <end position="373"/>
    </location>
</feature>
<feature type="compositionally biased region" description="Polar residues" evidence="1">
    <location>
        <begin position="440"/>
        <end position="461"/>
    </location>
</feature>
<dbReference type="Proteomes" id="UP000236290">
    <property type="component" value="Unassembled WGS sequence"/>
</dbReference>
<feature type="compositionally biased region" description="Low complexity" evidence="1">
    <location>
        <begin position="497"/>
        <end position="507"/>
    </location>
</feature>
<evidence type="ECO:0000256" key="1">
    <source>
        <dbReference type="SAM" id="MobiDB-lite"/>
    </source>
</evidence>
<accession>A0A2K0U240</accession>